<evidence type="ECO:0000256" key="8">
    <source>
        <dbReference type="ARBA" id="ARBA00023180"/>
    </source>
</evidence>
<evidence type="ECO:0000256" key="1">
    <source>
        <dbReference type="ARBA" id="ARBA00004370"/>
    </source>
</evidence>
<evidence type="ECO:0000256" key="4">
    <source>
        <dbReference type="ARBA" id="ARBA00022837"/>
    </source>
</evidence>
<dbReference type="GeneTree" id="ENSGT00940000171169"/>
<protein>
    <recommendedName>
        <fullName evidence="10">Cadherin domain-containing protein</fullName>
    </recommendedName>
</protein>
<keyword evidence="4 9" id="KW-0106">Calcium</keyword>
<organism evidence="11 12">
    <name type="scientific">Lepisosteus oculatus</name>
    <name type="common">Spotted gar</name>
    <dbReference type="NCBI Taxonomy" id="7918"/>
    <lineage>
        <taxon>Eukaryota</taxon>
        <taxon>Metazoa</taxon>
        <taxon>Chordata</taxon>
        <taxon>Craniata</taxon>
        <taxon>Vertebrata</taxon>
        <taxon>Euteleostomi</taxon>
        <taxon>Actinopterygii</taxon>
        <taxon>Neopterygii</taxon>
        <taxon>Holostei</taxon>
        <taxon>Semionotiformes</taxon>
        <taxon>Lepisosteidae</taxon>
        <taxon>Lepisosteus</taxon>
    </lineage>
</organism>
<evidence type="ECO:0000256" key="2">
    <source>
        <dbReference type="ARBA" id="ARBA00022692"/>
    </source>
</evidence>
<dbReference type="GO" id="GO:0007156">
    <property type="term" value="P:homophilic cell adhesion via plasma membrane adhesion molecules"/>
    <property type="evidence" value="ECO:0007669"/>
    <property type="project" value="InterPro"/>
</dbReference>
<reference evidence="11" key="2">
    <citation type="submission" date="2025-08" db="UniProtKB">
        <authorList>
            <consortium name="Ensembl"/>
        </authorList>
    </citation>
    <scope>IDENTIFICATION</scope>
</reference>
<reference evidence="11" key="3">
    <citation type="submission" date="2025-09" db="UniProtKB">
        <authorList>
            <consortium name="Ensembl"/>
        </authorList>
    </citation>
    <scope>IDENTIFICATION</scope>
</reference>
<keyword evidence="3" id="KW-0677">Repeat</keyword>
<dbReference type="InterPro" id="IPR015919">
    <property type="entry name" value="Cadherin-like_sf"/>
</dbReference>
<dbReference type="Ensembl" id="ENSLOCT00000019890.1">
    <property type="protein sequence ID" value="ENSLOCP00000019857.1"/>
    <property type="gene ID" value="ENSLOCG00000016116.1"/>
</dbReference>
<dbReference type="GO" id="GO:0005886">
    <property type="term" value="C:plasma membrane"/>
    <property type="evidence" value="ECO:0007669"/>
    <property type="project" value="UniProtKB-SubCell"/>
</dbReference>
<proteinExistence type="predicted"/>
<keyword evidence="6" id="KW-1133">Transmembrane helix</keyword>
<feature type="domain" description="Cadherin" evidence="10">
    <location>
        <begin position="46"/>
        <end position="141"/>
    </location>
</feature>
<keyword evidence="8" id="KW-0325">Glycoprotein</keyword>
<sequence length="158" mass="17177">MVIVASDNGIPQRKNVTDIKIKVTDINDNAPKFTKSSYTGSVLVANAKEGDKVLTVSAQDPDIGNNSKIIYRFSNVSPHLNLDGDTGVISLASDLSSVTENTMINLTVIASDHGEVPLSSAGDVNLNGFCSYKDLDYIPGYICHKYIPLYKIYDLFIM</sequence>
<dbReference type="PANTHER" id="PTHR24026">
    <property type="entry name" value="FAT ATYPICAL CADHERIN-RELATED"/>
    <property type="match status" value="1"/>
</dbReference>
<name>W5NGU8_LEPOC</name>
<dbReference type="PANTHER" id="PTHR24026:SF126">
    <property type="entry name" value="PROTOCADHERIN FAT 4"/>
    <property type="match status" value="1"/>
</dbReference>
<dbReference type="Bgee" id="ENSLOCG00000016116">
    <property type="expression patterns" value="Expressed in intestine and 3 other cell types or tissues"/>
</dbReference>
<dbReference type="PROSITE" id="PS00232">
    <property type="entry name" value="CADHERIN_1"/>
    <property type="match status" value="1"/>
</dbReference>
<accession>W5NGU8</accession>
<dbReference type="InParanoid" id="W5NGU8"/>
<feature type="domain" description="Cadherin" evidence="10">
    <location>
        <begin position="1"/>
        <end position="33"/>
    </location>
</feature>
<dbReference type="Proteomes" id="UP000018468">
    <property type="component" value="Linkage group LG16"/>
</dbReference>
<dbReference type="Gene3D" id="2.60.40.60">
    <property type="entry name" value="Cadherins"/>
    <property type="match status" value="2"/>
</dbReference>
<evidence type="ECO:0000313" key="12">
    <source>
        <dbReference type="Proteomes" id="UP000018468"/>
    </source>
</evidence>
<comment type="subcellular location">
    <subcellularLocation>
        <location evidence="1">Membrane</location>
    </subcellularLocation>
</comment>
<keyword evidence="2" id="KW-0812">Transmembrane</keyword>
<dbReference type="GO" id="GO:0009653">
    <property type="term" value="P:anatomical structure morphogenesis"/>
    <property type="evidence" value="ECO:0007669"/>
    <property type="project" value="UniProtKB-ARBA"/>
</dbReference>
<dbReference type="InterPro" id="IPR020894">
    <property type="entry name" value="Cadherin_CS"/>
</dbReference>
<keyword evidence="7" id="KW-0472">Membrane</keyword>
<evidence type="ECO:0000256" key="3">
    <source>
        <dbReference type="ARBA" id="ARBA00022737"/>
    </source>
</evidence>
<evidence type="ECO:0000259" key="10">
    <source>
        <dbReference type="PROSITE" id="PS50268"/>
    </source>
</evidence>
<keyword evidence="5" id="KW-0130">Cell adhesion</keyword>
<dbReference type="GO" id="GO:0005509">
    <property type="term" value="F:calcium ion binding"/>
    <property type="evidence" value="ECO:0007669"/>
    <property type="project" value="UniProtKB-UniRule"/>
</dbReference>
<dbReference type="PROSITE" id="PS50268">
    <property type="entry name" value="CADHERIN_2"/>
    <property type="match status" value="2"/>
</dbReference>
<evidence type="ECO:0000256" key="7">
    <source>
        <dbReference type="ARBA" id="ARBA00023136"/>
    </source>
</evidence>
<dbReference type="SMART" id="SM00112">
    <property type="entry name" value="CA"/>
    <property type="match status" value="1"/>
</dbReference>
<evidence type="ECO:0000256" key="9">
    <source>
        <dbReference type="PROSITE-ProRule" id="PRU00043"/>
    </source>
</evidence>
<dbReference type="FunFam" id="2.60.40.60:FF:000116">
    <property type="entry name" value="Dachsous cadherin-related 2"/>
    <property type="match status" value="1"/>
</dbReference>
<dbReference type="InterPro" id="IPR002126">
    <property type="entry name" value="Cadherin-like_dom"/>
</dbReference>
<evidence type="ECO:0000256" key="5">
    <source>
        <dbReference type="ARBA" id="ARBA00022889"/>
    </source>
</evidence>
<keyword evidence="12" id="KW-1185">Reference proteome</keyword>
<dbReference type="CDD" id="cd11304">
    <property type="entry name" value="Cadherin_repeat"/>
    <property type="match status" value="2"/>
</dbReference>
<dbReference type="HOGENOM" id="CLU_1673273_0_0_1"/>
<dbReference type="OMA" id="ELFIMAK"/>
<reference evidence="12" key="1">
    <citation type="submission" date="2011-12" db="EMBL/GenBank/DDBJ databases">
        <title>The Draft Genome of Lepisosteus oculatus.</title>
        <authorList>
            <consortium name="The Broad Institute Genome Assembly &amp; Analysis Group"/>
            <consortium name="Computational R&amp;D Group"/>
            <consortium name="and Sequencing Platform"/>
            <person name="Di Palma F."/>
            <person name="Alfoldi J."/>
            <person name="Johnson J."/>
            <person name="Berlin A."/>
            <person name="Gnerre S."/>
            <person name="Jaffe D."/>
            <person name="MacCallum I."/>
            <person name="Young S."/>
            <person name="Walker B.J."/>
            <person name="Lander E.S."/>
            <person name="Lindblad-Toh K."/>
        </authorList>
    </citation>
    <scope>NUCLEOTIDE SEQUENCE [LARGE SCALE GENOMIC DNA]</scope>
</reference>
<dbReference type="FunFam" id="2.60.40.60:FF:000354">
    <property type="entry name" value="FAT atypical cadherin 3"/>
    <property type="match status" value="1"/>
</dbReference>
<dbReference type="eggNOG" id="KOG3594">
    <property type="taxonomic scope" value="Eukaryota"/>
</dbReference>
<dbReference type="SUPFAM" id="SSF49313">
    <property type="entry name" value="Cadherin-like"/>
    <property type="match status" value="1"/>
</dbReference>
<evidence type="ECO:0000313" key="11">
    <source>
        <dbReference type="Ensembl" id="ENSLOCP00000019857.1"/>
    </source>
</evidence>
<evidence type="ECO:0000256" key="6">
    <source>
        <dbReference type="ARBA" id="ARBA00022989"/>
    </source>
</evidence>
<dbReference type="STRING" id="7918.ENSLOCP00000019857"/>
<dbReference type="EMBL" id="AHAT01001654">
    <property type="status" value="NOT_ANNOTATED_CDS"/>
    <property type="molecule type" value="Genomic_DNA"/>
</dbReference>
<dbReference type="AlphaFoldDB" id="W5NGU8"/>
<dbReference type="Pfam" id="PF00028">
    <property type="entry name" value="Cadherin"/>
    <property type="match status" value="1"/>
</dbReference>